<evidence type="ECO:0000313" key="13">
    <source>
        <dbReference type="EMBL" id="QAV20595.1"/>
    </source>
</evidence>
<evidence type="ECO:0000256" key="3">
    <source>
        <dbReference type="ARBA" id="ARBA00012239"/>
    </source>
</evidence>
<reference evidence="13 14" key="1">
    <citation type="submission" date="2018-01" db="EMBL/GenBank/DDBJ databases">
        <title>The whole genome sequencing and assembly of Paenibacillus chitinolyticus KCCM 41400 strain.</title>
        <authorList>
            <person name="Kim J.-Y."/>
            <person name="Park M.-K."/>
            <person name="Lee Y.-J."/>
            <person name="Yi H."/>
            <person name="Bahn Y.-S."/>
            <person name="Kim J.F."/>
            <person name="Lee D.-W."/>
        </authorList>
    </citation>
    <scope>NUCLEOTIDE SEQUENCE [LARGE SCALE GENOMIC DNA]</scope>
    <source>
        <strain evidence="13 14">KCCM 41400</strain>
    </source>
</reference>
<name>A0A410X1V6_9BACL</name>
<evidence type="ECO:0000256" key="2">
    <source>
        <dbReference type="ARBA" id="ARBA00006490"/>
    </source>
</evidence>
<evidence type="ECO:0000259" key="11">
    <source>
        <dbReference type="Pfam" id="PF00266"/>
    </source>
</evidence>
<evidence type="ECO:0000313" key="14">
    <source>
        <dbReference type="Proteomes" id="UP000288943"/>
    </source>
</evidence>
<dbReference type="EMBL" id="JAMDMJ010000003">
    <property type="protein sequence ID" value="MCY9594713.1"/>
    <property type="molecule type" value="Genomic_DNA"/>
</dbReference>
<dbReference type="GO" id="GO:0031071">
    <property type="term" value="F:cysteine desulfurase activity"/>
    <property type="evidence" value="ECO:0007669"/>
    <property type="project" value="UniProtKB-EC"/>
</dbReference>
<dbReference type="Gene3D" id="3.90.1150.10">
    <property type="entry name" value="Aspartate Aminotransferase, domain 1"/>
    <property type="match status" value="1"/>
</dbReference>
<dbReference type="EMBL" id="CP026520">
    <property type="protein sequence ID" value="QAV20595.1"/>
    <property type="molecule type" value="Genomic_DNA"/>
</dbReference>
<keyword evidence="15" id="KW-1185">Reference proteome</keyword>
<keyword evidence="7" id="KW-0408">Iron</keyword>
<evidence type="ECO:0000256" key="5">
    <source>
        <dbReference type="ARBA" id="ARBA00022723"/>
    </source>
</evidence>
<dbReference type="PROSITE" id="PS00595">
    <property type="entry name" value="AA_TRANSFER_CLASS_5"/>
    <property type="match status" value="1"/>
</dbReference>
<protein>
    <recommendedName>
        <fullName evidence="3">cysteine desulfurase</fullName>
        <ecNumber evidence="3">2.8.1.7</ecNumber>
    </recommendedName>
</protein>
<dbReference type="AlphaFoldDB" id="A0A410X1V6"/>
<comment type="similarity">
    <text evidence="2">Belongs to the class-V pyridoxal-phosphate-dependent aminotransferase family. NifS/IscS subfamily.</text>
</comment>
<evidence type="ECO:0000313" key="15">
    <source>
        <dbReference type="Proteomes" id="UP001527202"/>
    </source>
</evidence>
<dbReference type="SUPFAM" id="SSF53383">
    <property type="entry name" value="PLP-dependent transferases"/>
    <property type="match status" value="1"/>
</dbReference>
<dbReference type="EC" id="2.8.1.7" evidence="3"/>
<feature type="domain" description="Aminotransferase class V" evidence="11">
    <location>
        <begin position="3"/>
        <end position="365"/>
    </location>
</feature>
<dbReference type="KEGG" id="pchi:PC41400_24110"/>
<evidence type="ECO:0000256" key="4">
    <source>
        <dbReference type="ARBA" id="ARBA00022679"/>
    </source>
</evidence>
<keyword evidence="8" id="KW-0411">Iron-sulfur</keyword>
<evidence type="ECO:0000256" key="10">
    <source>
        <dbReference type="RuleBase" id="RU004504"/>
    </source>
</evidence>
<comment type="cofactor">
    <cofactor evidence="1 10">
        <name>pyridoxal 5'-phosphate</name>
        <dbReference type="ChEBI" id="CHEBI:597326"/>
    </cofactor>
</comment>
<dbReference type="GO" id="GO:0046872">
    <property type="term" value="F:metal ion binding"/>
    <property type="evidence" value="ECO:0007669"/>
    <property type="project" value="UniProtKB-KW"/>
</dbReference>
<dbReference type="RefSeq" id="WP_042230367.1">
    <property type="nucleotide sequence ID" value="NZ_CP026520.1"/>
</dbReference>
<dbReference type="InterPro" id="IPR015422">
    <property type="entry name" value="PyrdxlP-dep_Trfase_small"/>
</dbReference>
<dbReference type="PIRSF" id="PIRSF005572">
    <property type="entry name" value="NifS"/>
    <property type="match status" value="1"/>
</dbReference>
<evidence type="ECO:0000256" key="7">
    <source>
        <dbReference type="ARBA" id="ARBA00023004"/>
    </source>
</evidence>
<dbReference type="Pfam" id="PF00266">
    <property type="entry name" value="Aminotran_5"/>
    <property type="match status" value="1"/>
</dbReference>
<dbReference type="PANTHER" id="PTHR11601:SF34">
    <property type="entry name" value="CYSTEINE DESULFURASE"/>
    <property type="match status" value="1"/>
</dbReference>
<dbReference type="Gene3D" id="3.40.640.10">
    <property type="entry name" value="Type I PLP-dependent aspartate aminotransferase-like (Major domain)"/>
    <property type="match status" value="1"/>
</dbReference>
<gene>
    <name evidence="12" type="ORF">M5X16_02870</name>
    <name evidence="13" type="ORF">PC41400_24110</name>
</gene>
<dbReference type="GO" id="GO:0051536">
    <property type="term" value="F:iron-sulfur cluster binding"/>
    <property type="evidence" value="ECO:0007669"/>
    <property type="project" value="UniProtKB-KW"/>
</dbReference>
<dbReference type="FunFam" id="3.40.640.10:FF:000084">
    <property type="entry name" value="IscS-like cysteine desulfurase"/>
    <property type="match status" value="1"/>
</dbReference>
<dbReference type="Proteomes" id="UP000288943">
    <property type="component" value="Chromosome"/>
</dbReference>
<organism evidence="13 14">
    <name type="scientific">Paenibacillus chitinolyticus</name>
    <dbReference type="NCBI Taxonomy" id="79263"/>
    <lineage>
        <taxon>Bacteria</taxon>
        <taxon>Bacillati</taxon>
        <taxon>Bacillota</taxon>
        <taxon>Bacilli</taxon>
        <taxon>Bacillales</taxon>
        <taxon>Paenibacillaceae</taxon>
        <taxon>Paenibacillus</taxon>
    </lineage>
</organism>
<evidence type="ECO:0000256" key="9">
    <source>
        <dbReference type="ARBA" id="ARBA00050776"/>
    </source>
</evidence>
<dbReference type="PANTHER" id="PTHR11601">
    <property type="entry name" value="CYSTEINE DESULFURYLASE FAMILY MEMBER"/>
    <property type="match status" value="1"/>
</dbReference>
<proteinExistence type="inferred from homology"/>
<dbReference type="Proteomes" id="UP001527202">
    <property type="component" value="Unassembled WGS sequence"/>
</dbReference>
<evidence type="ECO:0000256" key="6">
    <source>
        <dbReference type="ARBA" id="ARBA00022898"/>
    </source>
</evidence>
<keyword evidence="4" id="KW-0808">Transferase</keyword>
<dbReference type="InterPro" id="IPR000192">
    <property type="entry name" value="Aminotrans_V_dom"/>
</dbReference>
<dbReference type="InterPro" id="IPR016454">
    <property type="entry name" value="Cysteine_dSase"/>
</dbReference>
<dbReference type="GeneID" id="95377883"/>
<dbReference type="InterPro" id="IPR015421">
    <property type="entry name" value="PyrdxlP-dep_Trfase_major"/>
</dbReference>
<reference evidence="12 15" key="2">
    <citation type="submission" date="2022-05" db="EMBL/GenBank/DDBJ databases">
        <title>Genome Sequencing of Bee-Associated Microbes.</title>
        <authorList>
            <person name="Dunlap C."/>
        </authorList>
    </citation>
    <scope>NUCLEOTIDE SEQUENCE [LARGE SCALE GENOMIC DNA]</scope>
    <source>
        <strain evidence="12 15">NRRL B-23120</strain>
    </source>
</reference>
<evidence type="ECO:0000256" key="1">
    <source>
        <dbReference type="ARBA" id="ARBA00001933"/>
    </source>
</evidence>
<keyword evidence="6" id="KW-0663">Pyridoxal phosphate</keyword>
<evidence type="ECO:0000313" key="12">
    <source>
        <dbReference type="EMBL" id="MCY9594713.1"/>
    </source>
</evidence>
<keyword evidence="5" id="KW-0479">Metal-binding</keyword>
<dbReference type="Gene3D" id="1.10.260.50">
    <property type="match status" value="1"/>
</dbReference>
<dbReference type="InterPro" id="IPR015424">
    <property type="entry name" value="PyrdxlP-dep_Trfase"/>
</dbReference>
<dbReference type="OrthoDB" id="9808002at2"/>
<dbReference type="InterPro" id="IPR020578">
    <property type="entry name" value="Aminotrans_V_PyrdxlP_BS"/>
</dbReference>
<evidence type="ECO:0000256" key="8">
    <source>
        <dbReference type="ARBA" id="ARBA00023014"/>
    </source>
</evidence>
<comment type="catalytic activity">
    <reaction evidence="9">
        <text>(sulfur carrier)-H + L-cysteine = (sulfur carrier)-SH + L-alanine</text>
        <dbReference type="Rhea" id="RHEA:43892"/>
        <dbReference type="Rhea" id="RHEA-COMP:14737"/>
        <dbReference type="Rhea" id="RHEA-COMP:14739"/>
        <dbReference type="ChEBI" id="CHEBI:29917"/>
        <dbReference type="ChEBI" id="CHEBI:35235"/>
        <dbReference type="ChEBI" id="CHEBI:57972"/>
        <dbReference type="ChEBI" id="CHEBI:64428"/>
        <dbReference type="EC" id="2.8.1.7"/>
    </reaction>
</comment>
<sequence length="380" mass="41267">MGIYLDHAATTPLHPEVLEAMMPYYTDYFGNPSSIHSYGRAAKTALDRSRSAFSAAIGCSPADLLFTSGGTESNNTALYGVVETFGGKRAHVITTQIEHHAVLHPAERLARMGCDVTFLPVDMTGLIRMEDLEEAIRPETVLISVMYVNNEVGTIQPIEEIGRLARSRGIAFHVDAVQALGKLPIDLSVLPVDLMSFSAHKINGPKGIGALFASRKLQLAPQVLGGSQERKKRAGTENVAGVVGFTKSLEIYNNNYKEYNIQTSEYRQHMERIFLEELGPDGFVVNGNPDVSAPHIFNVSFPGSHTETLLMNLDLEGIAAASGSACSSGSLELSHVLRAMDLPESVCKSAVRFSFGFGNSIDQIETAARKTATIVKRIRR</sequence>
<accession>A0A410X1V6</accession>